<comment type="caution">
    <text evidence="1">The sequence shown here is derived from an EMBL/GenBank/DDBJ whole genome shotgun (WGS) entry which is preliminary data.</text>
</comment>
<dbReference type="Proteomes" id="UP000198211">
    <property type="component" value="Unassembled WGS sequence"/>
</dbReference>
<keyword evidence="2" id="KW-1185">Reference proteome</keyword>
<organism evidence="1 2">
    <name type="scientific">Phytophthora megakarya</name>
    <dbReference type="NCBI Taxonomy" id="4795"/>
    <lineage>
        <taxon>Eukaryota</taxon>
        <taxon>Sar</taxon>
        <taxon>Stramenopiles</taxon>
        <taxon>Oomycota</taxon>
        <taxon>Peronosporomycetes</taxon>
        <taxon>Peronosporales</taxon>
        <taxon>Peronosporaceae</taxon>
        <taxon>Phytophthora</taxon>
    </lineage>
</organism>
<reference evidence="2" key="1">
    <citation type="submission" date="2017-03" db="EMBL/GenBank/DDBJ databases">
        <title>Phytopthora megakarya and P. palmivora, two closely related causual agents of cacao black pod achieved similar genome size and gene model numbers by different mechanisms.</title>
        <authorList>
            <person name="Ali S."/>
            <person name="Shao J."/>
            <person name="Larry D.J."/>
            <person name="Kronmiller B."/>
            <person name="Shen D."/>
            <person name="Strem M.D."/>
            <person name="Melnick R.L."/>
            <person name="Guiltinan M.J."/>
            <person name="Tyler B.M."/>
            <person name="Meinhardt L.W."/>
            <person name="Bailey B.A."/>
        </authorList>
    </citation>
    <scope>NUCLEOTIDE SEQUENCE [LARGE SCALE GENOMIC DNA]</scope>
    <source>
        <strain evidence="2">zdho120</strain>
    </source>
</reference>
<dbReference type="OrthoDB" id="128735at2759"/>
<gene>
    <name evidence="1" type="ORF">PHMEG_00012862</name>
</gene>
<name>A0A225W975_9STRA</name>
<protein>
    <submittedName>
        <fullName evidence="1">Uncharacterized protein</fullName>
    </submittedName>
</protein>
<sequence length="241" mass="26561">MAGDEASVFRNISIHSNSVFLFTGRVGEGNVIVIERSAPLGWTGSPGFYEIVGGAVSHVHDSQHNAVNPVGRFNYHWVDDHINVSANIGISLECMNRSFRFAMAAILGAEAINDEKITPWKITGPVWGAYDLHSCCSAILQRLRERESNLHRFRIIPATEDMKQDGVSLEYFNTLPLPNVVVEVDDYVFGLCALDVSERFALTYQFPPAETALLSDFKSGSANGIDINFCELLSCAFAVNE</sequence>
<accession>A0A225W975</accession>
<proteinExistence type="predicted"/>
<dbReference type="AlphaFoldDB" id="A0A225W975"/>
<evidence type="ECO:0000313" key="1">
    <source>
        <dbReference type="EMBL" id="OWZ13758.1"/>
    </source>
</evidence>
<dbReference type="EMBL" id="NBNE01001500">
    <property type="protein sequence ID" value="OWZ13758.1"/>
    <property type="molecule type" value="Genomic_DNA"/>
</dbReference>
<evidence type="ECO:0000313" key="2">
    <source>
        <dbReference type="Proteomes" id="UP000198211"/>
    </source>
</evidence>